<dbReference type="PANTHER" id="PTHR30137:SF6">
    <property type="entry name" value="LUCIFERASE-LIKE MONOOXYGENASE"/>
    <property type="match status" value="1"/>
</dbReference>
<dbReference type="Proteomes" id="UP000053354">
    <property type="component" value="Chromosome"/>
</dbReference>
<dbReference type="Pfam" id="PF00296">
    <property type="entry name" value="Bac_luciferase"/>
    <property type="match status" value="1"/>
</dbReference>
<dbReference type="AlphaFoldDB" id="A0A1B1S3B5"/>
<dbReference type="EMBL" id="CP016540">
    <property type="protein sequence ID" value="ANU27684.1"/>
    <property type="molecule type" value="Genomic_DNA"/>
</dbReference>
<keyword evidence="4" id="KW-1185">Reference proteome</keyword>
<name>A0A1B1S3B5_9BACL</name>
<gene>
    <name evidence="3" type="ORF">I858_011870</name>
</gene>
<dbReference type="InterPro" id="IPR036661">
    <property type="entry name" value="Luciferase-like_sf"/>
</dbReference>
<dbReference type="SUPFAM" id="SSF51679">
    <property type="entry name" value="Bacterial luciferase-like"/>
    <property type="match status" value="1"/>
</dbReference>
<dbReference type="InterPro" id="IPR019949">
    <property type="entry name" value="CmoO-like"/>
</dbReference>
<dbReference type="RefSeq" id="WP_049694757.1">
    <property type="nucleotide sequence ID" value="NZ_CP016540.2"/>
</dbReference>
<evidence type="ECO:0000259" key="2">
    <source>
        <dbReference type="Pfam" id="PF00296"/>
    </source>
</evidence>
<evidence type="ECO:0000256" key="1">
    <source>
        <dbReference type="ARBA" id="ARBA00007789"/>
    </source>
</evidence>
<dbReference type="GO" id="GO:0005829">
    <property type="term" value="C:cytosol"/>
    <property type="evidence" value="ECO:0007669"/>
    <property type="project" value="TreeGrafter"/>
</dbReference>
<dbReference type="NCBIfam" id="TIGR03558">
    <property type="entry name" value="oxido_grp_1"/>
    <property type="match status" value="1"/>
</dbReference>
<dbReference type="PANTHER" id="PTHR30137">
    <property type="entry name" value="LUCIFERASE-LIKE MONOOXYGENASE"/>
    <property type="match status" value="1"/>
</dbReference>
<organism evidence="3 4">
    <name type="scientific">Planococcus versutus</name>
    <dbReference type="NCBI Taxonomy" id="1302659"/>
    <lineage>
        <taxon>Bacteria</taxon>
        <taxon>Bacillati</taxon>
        <taxon>Bacillota</taxon>
        <taxon>Bacilli</taxon>
        <taxon>Bacillales</taxon>
        <taxon>Caryophanaceae</taxon>
        <taxon>Planococcus</taxon>
    </lineage>
</organism>
<protein>
    <submittedName>
        <fullName evidence="3">Luciferase</fullName>
    </submittedName>
</protein>
<dbReference type="GO" id="GO:0016705">
    <property type="term" value="F:oxidoreductase activity, acting on paired donors, with incorporation or reduction of molecular oxygen"/>
    <property type="evidence" value="ECO:0007669"/>
    <property type="project" value="InterPro"/>
</dbReference>
<evidence type="ECO:0000313" key="4">
    <source>
        <dbReference type="Proteomes" id="UP000053354"/>
    </source>
</evidence>
<dbReference type="Gene3D" id="3.20.20.30">
    <property type="entry name" value="Luciferase-like domain"/>
    <property type="match status" value="1"/>
</dbReference>
<reference evidence="3" key="1">
    <citation type="submission" date="2016-10" db="EMBL/GenBank/DDBJ databases">
        <authorList>
            <person name="See-Too W.S."/>
        </authorList>
    </citation>
    <scope>NUCLEOTIDE SEQUENCE</scope>
    <source>
        <strain evidence="3">L10.15</strain>
    </source>
</reference>
<dbReference type="InterPro" id="IPR050766">
    <property type="entry name" value="Bact_Lucif_Oxidored"/>
</dbReference>
<dbReference type="FunFam" id="3.20.20.30:FF:000002">
    <property type="entry name" value="LLM class flavin-dependent oxidoreductase"/>
    <property type="match status" value="1"/>
</dbReference>
<sequence>MQTKKFENIPLAVLDLAPINEGAETAQTFKNSVELAQRVEKLGFNRYWLAEHHNMPGIGSSATSVLIGHIAGATKSIRVGSGGVMLPNHAPLVIAEQFGTLETIYPGRIDLGLGRAPGSDQATAHALRRSLQSNGEDFPQQVAELENYFSENPVGRVRAFPGTNLKIPLWLLGSSGFSAQLAALKGLPFSFASHFAPDYMMQALQLYHQNFKPSKALDAPYAMLGVNIIIAETQERAEWLATSSQQQMFSLMRGEPTTFQPPIDNLEEVWTDREIAIFRDKLDSESMMVGTSEVVKQKLENFILKTRANEIIVNSAVFYQEDRLQSYEYLAEMME</sequence>
<dbReference type="KEGG" id="pll:I858_011870"/>
<evidence type="ECO:0000313" key="3">
    <source>
        <dbReference type="EMBL" id="ANU27684.1"/>
    </source>
</evidence>
<dbReference type="InterPro" id="IPR011251">
    <property type="entry name" value="Luciferase-like_dom"/>
</dbReference>
<accession>A0A1B1S3B5</accession>
<comment type="similarity">
    <text evidence="1">To bacterial alkanal monooxygenase alpha and beta chains.</text>
</comment>
<dbReference type="OrthoDB" id="9780518at2"/>
<feature type="domain" description="Luciferase-like" evidence="2">
    <location>
        <begin position="15"/>
        <end position="300"/>
    </location>
</feature>
<proteinExistence type="predicted"/>